<dbReference type="GO" id="GO:0016783">
    <property type="term" value="F:sulfurtransferase activity"/>
    <property type="evidence" value="ECO:0007669"/>
    <property type="project" value="InterPro"/>
</dbReference>
<dbReference type="Gene3D" id="3.40.50.620">
    <property type="entry name" value="HUPs"/>
    <property type="match status" value="1"/>
</dbReference>
<accession>A0A923LAF8</accession>
<dbReference type="AlphaFoldDB" id="A0A923LAF8"/>
<dbReference type="CDD" id="cd01990">
    <property type="entry name" value="LarE-like"/>
    <property type="match status" value="1"/>
</dbReference>
<proteinExistence type="predicted"/>
<comment type="caution">
    <text evidence="2">The sequence shown here is derived from an EMBL/GenBank/DDBJ whole genome shotgun (WGS) entry which is preliminary data.</text>
</comment>
<reference evidence="2" key="1">
    <citation type="submission" date="2020-08" db="EMBL/GenBank/DDBJ databases">
        <title>Genome public.</title>
        <authorList>
            <person name="Liu C."/>
            <person name="Sun Q."/>
        </authorList>
    </citation>
    <scope>NUCLEOTIDE SEQUENCE</scope>
    <source>
        <strain evidence="2">NSJ-68</strain>
    </source>
</reference>
<evidence type="ECO:0000313" key="3">
    <source>
        <dbReference type="Proteomes" id="UP000649345"/>
    </source>
</evidence>
<dbReference type="InterPro" id="IPR005232">
    <property type="entry name" value="LarE"/>
</dbReference>
<dbReference type="SUPFAM" id="SSF52402">
    <property type="entry name" value="Adenine nucleotide alpha hydrolases-like"/>
    <property type="match status" value="1"/>
</dbReference>
<evidence type="ECO:0000313" key="2">
    <source>
        <dbReference type="EMBL" id="MBC5658625.1"/>
    </source>
</evidence>
<dbReference type="PIRSF" id="PIRSF006661">
    <property type="entry name" value="PP-lp_UCP006661"/>
    <property type="match status" value="1"/>
</dbReference>
<name>A0A923LAF8_9FIRM</name>
<dbReference type="InterPro" id="IPR014729">
    <property type="entry name" value="Rossmann-like_a/b/a_fold"/>
</dbReference>
<feature type="active site" description="Nucleophile and sulfur donor" evidence="1">
    <location>
        <position position="176"/>
    </location>
</feature>
<keyword evidence="2" id="KW-0808">Transferase</keyword>
<dbReference type="InterPro" id="IPR052188">
    <property type="entry name" value="Ni-pincer_cofactor_biosynth"/>
</dbReference>
<keyword evidence="3" id="KW-1185">Reference proteome</keyword>
<dbReference type="PANTHER" id="PTHR43169">
    <property type="entry name" value="EXSB FAMILY PROTEIN"/>
    <property type="match status" value="1"/>
</dbReference>
<evidence type="ECO:0000256" key="1">
    <source>
        <dbReference type="PIRSR" id="PIRSR006661-1"/>
    </source>
</evidence>
<dbReference type="PANTHER" id="PTHR43169:SF2">
    <property type="entry name" value="NAD_GMP SYNTHASE DOMAIN-CONTAINING PROTEIN"/>
    <property type="match status" value="1"/>
</dbReference>
<dbReference type="NCBIfam" id="TIGR00268">
    <property type="entry name" value="ATP-dependent sacrificial sulfur transferase LarE"/>
    <property type="match status" value="1"/>
</dbReference>
<dbReference type="RefSeq" id="WP_186872681.1">
    <property type="nucleotide sequence ID" value="NZ_JACOOR010000001.1"/>
</dbReference>
<protein>
    <submittedName>
        <fullName evidence="2">ATP-dependent sacrificial sulfur transferase LarE</fullName>
    </submittedName>
</protein>
<gene>
    <name evidence="2" type="primary">larE</name>
    <name evidence="2" type="ORF">H8S44_02335</name>
</gene>
<sequence>MGTLHEKLALLMKNLEDMESVAVAFSGGVDSTFLMKAAHKALGDKAVAVTARSHAIPEREWKEAAELAKAEGIRHVMFDFPECDLKEFAQNPPDRCYYCKTAILGRMWEVAKQEGAAEIVEGTNADDEGDYRPGMRAVKEQKVKSPLKEAGLTKAEIRELSKEWGLPTWEKQSAACLASRFAYGEPITVEKLKQVERAEEYLRGLGFGQLRVRVHGNLARLELTGEDVEKVFASGLREEIDQTLKGLGYAYVALDLKGYRMGSMNEVLTKK</sequence>
<organism evidence="2 3">
    <name type="scientific">Anaerosacchariphilus hominis</name>
    <dbReference type="NCBI Taxonomy" id="2763017"/>
    <lineage>
        <taxon>Bacteria</taxon>
        <taxon>Bacillati</taxon>
        <taxon>Bacillota</taxon>
        <taxon>Clostridia</taxon>
        <taxon>Lachnospirales</taxon>
        <taxon>Lachnospiraceae</taxon>
        <taxon>Anaerosacchariphilus</taxon>
    </lineage>
</organism>
<dbReference type="EMBL" id="JACOOR010000001">
    <property type="protein sequence ID" value="MBC5658625.1"/>
    <property type="molecule type" value="Genomic_DNA"/>
</dbReference>
<dbReference type="Proteomes" id="UP000649345">
    <property type="component" value="Unassembled WGS sequence"/>
</dbReference>